<accession>A0A6C0H6D7</accession>
<protein>
    <submittedName>
        <fullName evidence="1">Uncharacterized protein</fullName>
    </submittedName>
</protein>
<dbReference type="EMBL" id="MN739881">
    <property type="protein sequence ID" value="QHT75715.1"/>
    <property type="molecule type" value="Genomic_DNA"/>
</dbReference>
<evidence type="ECO:0000313" key="1">
    <source>
        <dbReference type="EMBL" id="QHT75715.1"/>
    </source>
</evidence>
<reference evidence="1" key="1">
    <citation type="journal article" date="2020" name="Nature">
        <title>Giant virus diversity and host interactions through global metagenomics.</title>
        <authorList>
            <person name="Schulz F."/>
            <person name="Roux S."/>
            <person name="Paez-Espino D."/>
            <person name="Jungbluth S."/>
            <person name="Walsh D.A."/>
            <person name="Denef V.J."/>
            <person name="McMahon K.D."/>
            <person name="Konstantinidis K.T."/>
            <person name="Eloe-Fadrosh E.A."/>
            <person name="Kyrpides N.C."/>
            <person name="Woyke T."/>
        </authorList>
    </citation>
    <scope>NUCLEOTIDE SEQUENCE</scope>
    <source>
        <strain evidence="1">GVMAG-M-3300023179-71</strain>
    </source>
</reference>
<name>A0A6C0H6D7_9ZZZZ</name>
<sequence>MEDYLNNIDTDIIKIITNENGVISGSSAVYYYMIKNNLSPTFEPNDIDIYLPENTDMKPYFNKLSKNDGVDFLKYVFVFKQYFYTIYKFSYNDKFIDVIILNAHNRNDILYIINKTFDFNVCKTYYDGKNIRAMYPLAFTKGYIDYYSEKRINEMDLHLLYNCINYNEIMFNEINKNIVDINMLGISCLGDPYNILRRIVKYKNRGFNVKIPELLFQLLSLKKTNLCLKIKKYSKTDYPLLSDTELYYMMDPNNMILLYKYRLKEIHFELIKKMYHPSKVFEKIDLKK</sequence>
<dbReference type="AlphaFoldDB" id="A0A6C0H6D7"/>
<proteinExistence type="predicted"/>
<organism evidence="1">
    <name type="scientific">viral metagenome</name>
    <dbReference type="NCBI Taxonomy" id="1070528"/>
    <lineage>
        <taxon>unclassified sequences</taxon>
        <taxon>metagenomes</taxon>
        <taxon>organismal metagenomes</taxon>
    </lineage>
</organism>